<dbReference type="GO" id="GO:0004467">
    <property type="term" value="F:long-chain fatty acid-CoA ligase activity"/>
    <property type="evidence" value="ECO:0007669"/>
    <property type="project" value="UniProtKB-EC"/>
</dbReference>
<evidence type="ECO:0000313" key="10">
    <source>
        <dbReference type="EMBL" id="RDH41006.1"/>
    </source>
</evidence>
<comment type="pathway">
    <text evidence="2">Lipid metabolism; fatty acid beta-oxidation.</text>
</comment>
<dbReference type="SUPFAM" id="SSF56801">
    <property type="entry name" value="Acetyl-CoA synthetase-like"/>
    <property type="match status" value="1"/>
</dbReference>
<dbReference type="InterPro" id="IPR000873">
    <property type="entry name" value="AMP-dep_synth/lig_dom"/>
</dbReference>
<evidence type="ECO:0000313" key="11">
    <source>
        <dbReference type="Proteomes" id="UP000226429"/>
    </source>
</evidence>
<evidence type="ECO:0000259" key="9">
    <source>
        <dbReference type="Pfam" id="PF13193"/>
    </source>
</evidence>
<dbReference type="PANTHER" id="PTHR43767:SF8">
    <property type="entry name" value="LONG-CHAIN-FATTY-ACID--COA LIGASE"/>
    <property type="match status" value="1"/>
</dbReference>
<evidence type="ECO:0000256" key="1">
    <source>
        <dbReference type="ARBA" id="ARBA00004170"/>
    </source>
</evidence>
<dbReference type="InterPro" id="IPR045851">
    <property type="entry name" value="AMP-bd_C_sf"/>
</dbReference>
<dbReference type="Gene3D" id="3.40.50.12780">
    <property type="entry name" value="N-terminal domain of ligase-like"/>
    <property type="match status" value="1"/>
</dbReference>
<evidence type="ECO:0000256" key="2">
    <source>
        <dbReference type="ARBA" id="ARBA00005005"/>
    </source>
</evidence>
<dbReference type="PROSITE" id="PS00455">
    <property type="entry name" value="AMP_BINDING"/>
    <property type="match status" value="1"/>
</dbReference>
<sequence length="552" mass="61418">MEKIWLSRYQQQVPAEINADIYPSLNALFKDACQKFHTLPALSFFQQTISYAQWAKLSQDLAAYLQNQLSLKKGTKVALMLPNCPQYMIAIFAVLQAGLVVTNINPLYTAPEFIQQSNHSEAEALIILSNYLPNVAHVIKETKIKHVITTCLGDMLTWPQSWQVNCSAWWLIKNQRQKDRTLLPINFLQALKTARHLKLKPVAVAQEDLAFLQYTGGTTGIPKGAMLSHRNMLANIEQLITWVRPVLKEGQESFITALPLYHIFSLMVNGLMCVRLGGKNCLIADARNLKQLIRVLGTTQFSVLLGVNTLFKALLKQASFLKLDFSGLKIALGGGAPLQARVKVAWKQVTGKLLLEGYGLTEASPVVCAPPWDLVVAGDHVGSPLPSTDIRLCDDNQREVALGEVGELWVKGPQVMKSYWMQSAAIENALTSAGWLLSGDLARIDSQGFVFIVGRKKELILVSGFNVYPEEIENIIQQHSKVKEVAVIGVPSEKTGEAIKAFVVRKDKHLNVAELLNYCRCALTGYKLPQHIVFLDYLPRSSLGKILKKDLH</sequence>
<evidence type="ECO:0000256" key="5">
    <source>
        <dbReference type="ARBA" id="ARBA00026121"/>
    </source>
</evidence>
<evidence type="ECO:0000259" key="8">
    <source>
        <dbReference type="Pfam" id="PF00501"/>
    </source>
</evidence>
<keyword evidence="11" id="KW-1185">Reference proteome</keyword>
<evidence type="ECO:0000256" key="3">
    <source>
        <dbReference type="ARBA" id="ARBA00022598"/>
    </source>
</evidence>
<comment type="caution">
    <text evidence="10">The sequence shown here is derived from an EMBL/GenBank/DDBJ whole genome shotgun (WGS) entry which is preliminary data.</text>
</comment>
<evidence type="ECO:0000256" key="6">
    <source>
        <dbReference type="ARBA" id="ARBA00039545"/>
    </source>
</evidence>
<organism evidence="10 11">
    <name type="scientific">Candidatus Aquirickettsiella gammari</name>
    <dbReference type="NCBI Taxonomy" id="2016198"/>
    <lineage>
        <taxon>Bacteria</taxon>
        <taxon>Pseudomonadati</taxon>
        <taxon>Pseudomonadota</taxon>
        <taxon>Gammaproteobacteria</taxon>
        <taxon>Legionellales</taxon>
        <taxon>Coxiellaceae</taxon>
        <taxon>Candidatus Aquirickettsiella</taxon>
    </lineage>
</organism>
<proteinExistence type="predicted"/>
<feature type="domain" description="AMP-binding enzyme C-terminal" evidence="9">
    <location>
        <begin position="471"/>
        <end position="545"/>
    </location>
</feature>
<dbReference type="AlphaFoldDB" id="A0A370CLZ1"/>
<dbReference type="EMBL" id="NMOS02000002">
    <property type="protein sequence ID" value="RDH41006.1"/>
    <property type="molecule type" value="Genomic_DNA"/>
</dbReference>
<dbReference type="Gene3D" id="3.30.300.30">
    <property type="match status" value="1"/>
</dbReference>
<keyword evidence="4" id="KW-0472">Membrane</keyword>
<feature type="domain" description="AMP-dependent synthetase/ligase" evidence="8">
    <location>
        <begin position="29"/>
        <end position="420"/>
    </location>
</feature>
<gene>
    <name evidence="10" type="ORF">CFE62_001185</name>
</gene>
<dbReference type="InterPro" id="IPR025110">
    <property type="entry name" value="AMP-bd_C"/>
</dbReference>
<dbReference type="GO" id="GO:0016020">
    <property type="term" value="C:membrane"/>
    <property type="evidence" value="ECO:0007669"/>
    <property type="project" value="UniProtKB-SubCell"/>
</dbReference>
<reference evidence="10 11" key="1">
    <citation type="journal article" date="2017" name="Int. J. Syst. Evol. Microbiol.">
        <title>Aquarickettsiella crustaci n. gen. n. sp. (Gammaproteobacteria: Legionellales: Coxiellaceae); a bacterial pathogen of the freshwater crustacean: Gammarus fossarum (Malacostraca: Amphipoda).</title>
        <authorList>
            <person name="Bojko J."/>
            <person name="Dunn A.M."/>
            <person name="Stebbing P.D."/>
            <person name="Van Aerle R."/>
            <person name="Bacela-Spychalska K."/>
            <person name="Bean T.P."/>
            <person name="Stentiford G.D."/>
        </authorList>
    </citation>
    <scope>NUCLEOTIDE SEQUENCE [LARGE SCALE GENOMIC DNA]</scope>
    <source>
        <strain evidence="10">RA15029</strain>
    </source>
</reference>
<dbReference type="Pfam" id="PF00501">
    <property type="entry name" value="AMP-binding"/>
    <property type="match status" value="1"/>
</dbReference>
<accession>A0A370CLZ1</accession>
<dbReference type="CDD" id="cd05936">
    <property type="entry name" value="FC-FACS_FadD_like"/>
    <property type="match status" value="1"/>
</dbReference>
<evidence type="ECO:0000256" key="4">
    <source>
        <dbReference type="ARBA" id="ARBA00023136"/>
    </source>
</evidence>
<dbReference type="Pfam" id="PF13193">
    <property type="entry name" value="AMP-binding_C"/>
    <property type="match status" value="1"/>
</dbReference>
<dbReference type="InterPro" id="IPR020845">
    <property type="entry name" value="AMP-binding_CS"/>
</dbReference>
<dbReference type="InterPro" id="IPR042099">
    <property type="entry name" value="ANL_N_sf"/>
</dbReference>
<comment type="subcellular location">
    <subcellularLocation>
        <location evidence="1">Membrane</location>
        <topology evidence="1">Peripheral membrane protein</topology>
    </subcellularLocation>
</comment>
<name>A0A370CLZ1_9COXI</name>
<reference evidence="10 11" key="2">
    <citation type="journal article" date="2018" name="J. Invertebr. Pathol.">
        <title>'Candidatus Aquirickettsiella gammari' (Gammaproteobacteria: Legionellales: Coxiellaceae): A bacterial pathogen of the freshwater crustacean Gammarus fossarum (Malacostraca: Amphipoda).</title>
        <authorList>
            <person name="Bojko J."/>
            <person name="Dunn A.M."/>
            <person name="Stebbing P.D."/>
            <person name="van Aerle R."/>
            <person name="Bacela-Spychalska K."/>
            <person name="Bean T.P."/>
            <person name="Urrutia A."/>
            <person name="Stentiford G.D."/>
        </authorList>
    </citation>
    <scope>NUCLEOTIDE SEQUENCE [LARGE SCALE GENOMIC DNA]</scope>
    <source>
        <strain evidence="10">RA15029</strain>
    </source>
</reference>
<dbReference type="PANTHER" id="PTHR43767">
    <property type="entry name" value="LONG-CHAIN-FATTY-ACID--COA LIGASE"/>
    <property type="match status" value="1"/>
</dbReference>
<dbReference type="EC" id="6.2.1.3" evidence="5"/>
<keyword evidence="3 10" id="KW-0436">Ligase</keyword>
<protein>
    <recommendedName>
        <fullName evidence="6">Long-chain-fatty-acid--CoA ligase</fullName>
        <ecNumber evidence="5">6.2.1.3</ecNumber>
    </recommendedName>
    <alternativeName>
        <fullName evidence="7">Long-chain acyl-CoA synthetase</fullName>
    </alternativeName>
</protein>
<evidence type="ECO:0000256" key="7">
    <source>
        <dbReference type="ARBA" id="ARBA00042773"/>
    </source>
</evidence>
<dbReference type="Proteomes" id="UP000226429">
    <property type="component" value="Unassembled WGS sequence"/>
</dbReference>
<dbReference type="InterPro" id="IPR050237">
    <property type="entry name" value="ATP-dep_AMP-bd_enzyme"/>
</dbReference>